<protein>
    <submittedName>
        <fullName evidence="1">Uncharacterized protein</fullName>
    </submittedName>
</protein>
<gene>
    <name evidence="1" type="ORF">KHD59_002395</name>
</gene>
<evidence type="ECO:0000313" key="2">
    <source>
        <dbReference type="Proteomes" id="UP001196848"/>
    </source>
</evidence>
<dbReference type="EMBL" id="JAHBAJ020000032">
    <property type="protein sequence ID" value="MCG3566940.1"/>
    <property type="molecule type" value="Genomic_DNA"/>
</dbReference>
<proteinExistence type="predicted"/>
<feature type="non-terminal residue" evidence="1">
    <location>
        <position position="1"/>
    </location>
</feature>
<evidence type="ECO:0000313" key="1">
    <source>
        <dbReference type="EMBL" id="MCG3566940.1"/>
    </source>
</evidence>
<dbReference type="Proteomes" id="UP001196848">
    <property type="component" value="Unassembled WGS sequence"/>
</dbReference>
<comment type="caution">
    <text evidence="1">The sequence shown here is derived from an EMBL/GenBank/DDBJ whole genome shotgun (WGS) entry which is preliminary data.</text>
</comment>
<organism evidence="1 2">
    <name type="scientific">Sesame phyllody phytoplasma</name>
    <dbReference type="NCBI Taxonomy" id="420408"/>
    <lineage>
        <taxon>Bacteria</taxon>
        <taxon>Bacillati</taxon>
        <taxon>Mycoplasmatota</taxon>
        <taxon>Mollicutes</taxon>
        <taxon>Acholeplasmatales</taxon>
        <taxon>Acholeplasmataceae</taxon>
        <taxon>Candidatus Phytoplasma</taxon>
        <taxon>16SrII (Peanut WB group)</taxon>
    </lineage>
</organism>
<sequence>LSKENNFYDNYSKKKDNKSIAFSIVIKYVYNERDKDFTKCAFYYYNKEGQLIKKKYFNDNIFYTYHYNKKNQLEYRGAKEA</sequence>
<name>A0ABS9M4F4_9MOLU</name>
<accession>A0ABS9M4F4</accession>
<keyword evidence="2" id="KW-1185">Reference proteome</keyword>
<reference evidence="1" key="1">
    <citation type="submission" date="2022-02" db="EMBL/GenBank/DDBJ databases">
        <title>Draft genome sequence of Candidatus Phytoplasma australasia strain SS02 associated with sesame phyllody disease.</title>
        <authorList>
            <person name="Ranebennur H."/>
            <person name="Kirdat K."/>
            <person name="Tiwarekar B."/>
            <person name="Rawat K."/>
            <person name="Chelam C."/>
            <person name="Solanke A."/>
            <person name="Yadav R."/>
            <person name="Singh K."/>
            <person name="Yadav A."/>
            <person name="Rao G.P."/>
        </authorList>
    </citation>
    <scope>NUCLEOTIDE SEQUENCE [LARGE SCALE GENOMIC DNA]</scope>
    <source>
        <strain evidence="1">SS02</strain>
    </source>
</reference>